<protein>
    <submittedName>
        <fullName evidence="1">Conserved domain protein</fullName>
    </submittedName>
</protein>
<organism evidence="1 2">
    <name type="scientific">Ruminococcus albus 8</name>
    <dbReference type="NCBI Taxonomy" id="246199"/>
    <lineage>
        <taxon>Bacteria</taxon>
        <taxon>Bacillati</taxon>
        <taxon>Bacillota</taxon>
        <taxon>Clostridia</taxon>
        <taxon>Eubacteriales</taxon>
        <taxon>Oscillospiraceae</taxon>
        <taxon>Ruminococcus</taxon>
    </lineage>
</organism>
<keyword evidence="2" id="KW-1185">Reference proteome</keyword>
<accession>E9SGL2</accession>
<gene>
    <name evidence="1" type="ORF">CUS_5686</name>
</gene>
<proteinExistence type="predicted"/>
<evidence type="ECO:0000313" key="2">
    <source>
        <dbReference type="Proteomes" id="UP000004259"/>
    </source>
</evidence>
<name>E9SGL2_RUMAL</name>
<sequence>MLPQPQRCGIFVLCKFQAINVKRNVFFSPHHSKYKTAGEHCRSP</sequence>
<evidence type="ECO:0000313" key="1">
    <source>
        <dbReference type="EMBL" id="EGC01560.1"/>
    </source>
</evidence>
<reference evidence="1 2" key="1">
    <citation type="submission" date="2011-02" db="EMBL/GenBank/DDBJ databases">
        <authorList>
            <person name="Nelson K.E."/>
            <person name="Sutton G."/>
            <person name="Torralba M."/>
            <person name="Durkin S."/>
            <person name="Harkins D."/>
            <person name="Montgomery R."/>
            <person name="Ziemer C."/>
            <person name="Klaassens E."/>
            <person name="Ocuiv P."/>
            <person name="Morrison M."/>
        </authorList>
    </citation>
    <scope>NUCLEOTIDE SEQUENCE [LARGE SCALE GENOMIC DNA]</scope>
    <source>
        <strain evidence="1 2">8</strain>
    </source>
</reference>
<comment type="caution">
    <text evidence="1">The sequence shown here is derived from an EMBL/GenBank/DDBJ whole genome shotgun (WGS) entry which is preliminary data.</text>
</comment>
<dbReference type="Proteomes" id="UP000004259">
    <property type="component" value="Unassembled WGS sequence"/>
</dbReference>
<dbReference type="EMBL" id="ADKM02000128">
    <property type="protein sequence ID" value="EGC01560.1"/>
    <property type="molecule type" value="Genomic_DNA"/>
</dbReference>
<dbReference type="AlphaFoldDB" id="E9SGL2"/>